<accession>A0A0G0UFJ1</accession>
<feature type="region of interest" description="Disordered" evidence="1">
    <location>
        <begin position="542"/>
        <end position="562"/>
    </location>
</feature>
<name>A0A0G0UFJ1_9BACT</name>
<evidence type="ECO:0000313" key="2">
    <source>
        <dbReference type="EMBL" id="KKR87654.1"/>
    </source>
</evidence>
<comment type="caution">
    <text evidence="2">The sequence shown here is derived from an EMBL/GenBank/DDBJ whole genome shotgun (WGS) entry which is preliminary data.</text>
</comment>
<protein>
    <submittedName>
        <fullName evidence="2">Uncharacterized protein</fullName>
    </submittedName>
</protein>
<evidence type="ECO:0000256" key="1">
    <source>
        <dbReference type="SAM" id="MobiDB-lite"/>
    </source>
</evidence>
<dbReference type="Gene3D" id="2.40.300.10">
    <property type="entry name" value="Head decoration protein D"/>
    <property type="match status" value="1"/>
</dbReference>
<evidence type="ECO:0000313" key="3">
    <source>
        <dbReference type="Proteomes" id="UP000033858"/>
    </source>
</evidence>
<dbReference type="PATRIC" id="fig|1618577.3.peg.89"/>
<dbReference type="EMBL" id="LCAE01000004">
    <property type="protein sequence ID" value="KKR87654.1"/>
    <property type="molecule type" value="Genomic_DNA"/>
</dbReference>
<organism evidence="2 3">
    <name type="scientific">Candidatus Woesebacteria bacterium GW2011_GWB1_41_10</name>
    <dbReference type="NCBI Taxonomy" id="1618577"/>
    <lineage>
        <taxon>Bacteria</taxon>
        <taxon>Candidatus Woeseibacteriota</taxon>
    </lineage>
</organism>
<reference evidence="2 3" key="1">
    <citation type="journal article" date="2015" name="Nature">
        <title>rRNA introns, odd ribosomes, and small enigmatic genomes across a large radiation of phyla.</title>
        <authorList>
            <person name="Brown C.T."/>
            <person name="Hug L.A."/>
            <person name="Thomas B.C."/>
            <person name="Sharon I."/>
            <person name="Castelle C.J."/>
            <person name="Singh A."/>
            <person name="Wilkins M.J."/>
            <person name="Williams K.H."/>
            <person name="Banfield J.F."/>
        </authorList>
    </citation>
    <scope>NUCLEOTIDE SEQUENCE [LARGE SCALE GENOMIC DNA]</scope>
</reference>
<dbReference type="Proteomes" id="UP000033858">
    <property type="component" value="Unassembled WGS sequence"/>
</dbReference>
<sequence>MAVPPINGLLVVEARAVRPLGTPALLVPMVLMDTAEPVGAGAEVCVFPAPAAPVGGPPTMEFLIGGGAAQAASGTTGGTGGTGGRGEVRVWTIKGTNADLAEIYTSNDLTLEAGDVVAIDPDLRAGVKKTISAYEAGAVGIISTKPAQIIGDAINEGNNVVPVALAGRVPVKVSLENGPISAGDYLTTSSIPGVAMKATKAGLTIGTAIGSFDGTGGQTDKSIMVFVNTSYTTGMLLHKVLTAGGYDIPEEVWRSKDIDYSWYVLAGMASEGKKLTSGQIAEIYGDRVAATLEVIAPRIIAETIYTSEIKATESGNLVINALNTFIDNVLNTVNIIAENIKAGTVEAQKLAAGMIETGLISPIPGEDLAIELPQDSRFKIQDSAQNEVASIDNQGNATFSGELTAREIHSENLDEIEALLAQVQTDQAVLFAATASAGFNASQSANLSELITSDLFVTSHAAISSLLVNETLTAENLNSLSEPLKIQSLAAMPVEIMAGLIKIDTQGNVQIAGNLDVAGKITAPKADFKELSVENLIVASSTSGEPELTPEESSSEVTSGDITTNSTVGKALIPAGVDQITITNPKVTDYTLVYVTPTSSTQNRVLYVKEKSIGYFVVGFTDPIDIDTNFNWWIVQVE</sequence>
<proteinExistence type="predicted"/>
<gene>
    <name evidence="2" type="ORF">UU32_C0004G0019</name>
</gene>
<dbReference type="AlphaFoldDB" id="A0A0G0UFJ1"/>